<comment type="function">
    <text evidence="8">Catalyzes the stereoinversion of LL-2,6-diaminopimelate (L,L-DAP) to meso-diaminopimelate (meso-DAP), a precursor of L-lysine and an essential component of the bacterial peptidoglycan.</text>
</comment>
<dbReference type="GO" id="GO:0008837">
    <property type="term" value="F:diaminopimelate epimerase activity"/>
    <property type="evidence" value="ECO:0007669"/>
    <property type="project" value="UniProtKB-UniRule"/>
</dbReference>
<dbReference type="Proteomes" id="UP000295274">
    <property type="component" value="Unassembled WGS sequence"/>
</dbReference>
<comment type="caution">
    <text evidence="10">The sequence shown here is derived from an EMBL/GenBank/DDBJ whole genome shotgun (WGS) entry which is preliminary data.</text>
</comment>
<dbReference type="NCBIfam" id="TIGR00652">
    <property type="entry name" value="DapF"/>
    <property type="match status" value="1"/>
</dbReference>
<sequence>MLSLSLYYPMENTFYKYQGTGNDFVMIDNRNGQFPKNDTKLIAKICHRRFGVGSDGLILLENDKATDFRMVYFNADGNEGSMCGNGGRCIVAFAHFLDIIKRDTVFIAVDGLHEATIIGDVVSLKMTDVSEIKEKSSALFMNTGSPHHVQMVKELKSFDVAKEGARMRYGIYGEKGSNINFVEANAEGGFDIRTYERGVEDETLSCGTGVTAVALSMYHLGKTKNKTIAVNALGGNLEVTFEEEQGFYNNIYLKGEAKQVFKGELTW</sequence>
<feature type="active site" description="Proton donor" evidence="8">
    <location>
        <position position="83"/>
    </location>
</feature>
<dbReference type="UniPathway" id="UPA00034">
    <property type="reaction ID" value="UER00025"/>
</dbReference>
<keyword evidence="8" id="KW-0963">Cytoplasm</keyword>
<protein>
    <recommendedName>
        <fullName evidence="3 8">Diaminopimelate epimerase</fullName>
        <shortName evidence="8">DAP epimerase</shortName>
        <ecNumber evidence="3 8">5.1.1.7</ecNumber>
    </recommendedName>
    <alternativeName>
        <fullName evidence="8">PLP-independent amino acid racemase</fullName>
    </alternativeName>
</protein>
<gene>
    <name evidence="8" type="primary">dapF</name>
    <name evidence="10" type="ORF">DFQ03_1954</name>
</gene>
<keyword evidence="11" id="KW-1185">Reference proteome</keyword>
<dbReference type="GO" id="GO:0005829">
    <property type="term" value="C:cytosol"/>
    <property type="evidence" value="ECO:0007669"/>
    <property type="project" value="TreeGrafter"/>
</dbReference>
<evidence type="ECO:0000256" key="9">
    <source>
        <dbReference type="PROSITE-ProRule" id="PRU10125"/>
    </source>
</evidence>
<dbReference type="EMBL" id="SNZW01000014">
    <property type="protein sequence ID" value="TDS15313.1"/>
    <property type="molecule type" value="Genomic_DNA"/>
</dbReference>
<comment type="catalytic activity">
    <reaction evidence="7 8">
        <text>(2S,6S)-2,6-diaminopimelate = meso-2,6-diaminopimelate</text>
        <dbReference type="Rhea" id="RHEA:15393"/>
        <dbReference type="ChEBI" id="CHEBI:57609"/>
        <dbReference type="ChEBI" id="CHEBI:57791"/>
        <dbReference type="EC" id="5.1.1.7"/>
    </reaction>
</comment>
<dbReference type="SUPFAM" id="SSF54506">
    <property type="entry name" value="Diaminopimelate epimerase-like"/>
    <property type="match status" value="2"/>
</dbReference>
<dbReference type="InterPro" id="IPR018510">
    <property type="entry name" value="DAP_epimerase_AS"/>
</dbReference>
<dbReference type="Pfam" id="PF01678">
    <property type="entry name" value="DAP_epimerase"/>
    <property type="match status" value="2"/>
</dbReference>
<evidence type="ECO:0000256" key="3">
    <source>
        <dbReference type="ARBA" id="ARBA00013080"/>
    </source>
</evidence>
<feature type="binding site" evidence="8">
    <location>
        <position position="178"/>
    </location>
    <ligand>
        <name>substrate</name>
    </ligand>
</feature>
<evidence type="ECO:0000256" key="6">
    <source>
        <dbReference type="ARBA" id="ARBA00023235"/>
    </source>
</evidence>
<feature type="binding site" evidence="8">
    <location>
        <begin position="196"/>
        <end position="197"/>
    </location>
    <ligand>
        <name>substrate</name>
    </ligand>
</feature>
<keyword evidence="4 8" id="KW-0028">Amino-acid biosynthesis</keyword>
<feature type="binding site" evidence="8">
    <location>
        <begin position="84"/>
        <end position="85"/>
    </location>
    <ligand>
        <name>substrate</name>
    </ligand>
</feature>
<evidence type="ECO:0000256" key="8">
    <source>
        <dbReference type="HAMAP-Rule" id="MF_00197"/>
    </source>
</evidence>
<dbReference type="HAMAP" id="MF_00197">
    <property type="entry name" value="DAP_epimerase"/>
    <property type="match status" value="1"/>
</dbReference>
<feature type="binding site" evidence="8">
    <location>
        <position position="22"/>
    </location>
    <ligand>
        <name>substrate</name>
    </ligand>
</feature>
<comment type="subunit">
    <text evidence="8">Homodimer.</text>
</comment>
<evidence type="ECO:0000256" key="1">
    <source>
        <dbReference type="ARBA" id="ARBA00005196"/>
    </source>
</evidence>
<accession>A0A4R7D2T5</accession>
<reference evidence="10 11" key="1">
    <citation type="submission" date="2019-03" db="EMBL/GenBank/DDBJ databases">
        <title>Genomic Encyclopedia of Type Strains, Phase III (KMG-III): the genomes of soil and plant-associated and newly described type strains.</title>
        <authorList>
            <person name="Whitman W."/>
        </authorList>
    </citation>
    <scope>NUCLEOTIDE SEQUENCE [LARGE SCALE GENOMIC DNA]</scope>
    <source>
        <strain evidence="10 11">CECT 8455</strain>
    </source>
</reference>
<evidence type="ECO:0000256" key="7">
    <source>
        <dbReference type="ARBA" id="ARBA00051712"/>
    </source>
</evidence>
<feature type="active site" description="Proton acceptor" evidence="8">
    <location>
        <position position="206"/>
    </location>
</feature>
<name>A0A4R7D2T5_9FLAO</name>
<comment type="similarity">
    <text evidence="2 8">Belongs to the diaminopimelate epimerase family.</text>
</comment>
<keyword evidence="6 8" id="KW-0413">Isomerase</keyword>
<dbReference type="PANTHER" id="PTHR31689">
    <property type="entry name" value="DIAMINOPIMELATE EPIMERASE, CHLOROPLASTIC"/>
    <property type="match status" value="1"/>
</dbReference>
<evidence type="ECO:0000256" key="4">
    <source>
        <dbReference type="ARBA" id="ARBA00022605"/>
    </source>
</evidence>
<feature type="site" description="Could be important to modulate the pK values of the two catalytic cysteine residues" evidence="8">
    <location>
        <position position="196"/>
    </location>
</feature>
<evidence type="ECO:0000313" key="11">
    <source>
        <dbReference type="Proteomes" id="UP000295274"/>
    </source>
</evidence>
<dbReference type="Gene3D" id="3.10.310.10">
    <property type="entry name" value="Diaminopimelate Epimerase, Chain A, domain 1"/>
    <property type="match status" value="2"/>
</dbReference>
<evidence type="ECO:0000313" key="10">
    <source>
        <dbReference type="EMBL" id="TDS15313.1"/>
    </source>
</evidence>
<feature type="active site" evidence="9">
    <location>
        <position position="83"/>
    </location>
</feature>
<dbReference type="GO" id="GO:0009089">
    <property type="term" value="P:lysine biosynthetic process via diaminopimelate"/>
    <property type="evidence" value="ECO:0007669"/>
    <property type="project" value="UniProtKB-UniRule"/>
</dbReference>
<evidence type="ECO:0000256" key="5">
    <source>
        <dbReference type="ARBA" id="ARBA00023154"/>
    </source>
</evidence>
<feature type="site" description="Could be important to modulate the pK values of the two catalytic cysteine residues" evidence="8">
    <location>
        <position position="147"/>
    </location>
</feature>
<comment type="subcellular location">
    <subcellularLocation>
        <location evidence="8">Cytoplasm</location>
    </subcellularLocation>
</comment>
<comment type="caution">
    <text evidence="8">Lacks conserved residue(s) required for the propagation of feature annotation.</text>
</comment>
<keyword evidence="5 8" id="KW-0457">Lysine biosynthesis</keyword>
<dbReference type="PANTHER" id="PTHR31689:SF0">
    <property type="entry name" value="DIAMINOPIMELATE EPIMERASE"/>
    <property type="match status" value="1"/>
</dbReference>
<feature type="binding site" evidence="8">
    <location>
        <begin position="207"/>
        <end position="208"/>
    </location>
    <ligand>
        <name>substrate</name>
    </ligand>
</feature>
<evidence type="ECO:0000256" key="2">
    <source>
        <dbReference type="ARBA" id="ARBA00010219"/>
    </source>
</evidence>
<dbReference type="EC" id="5.1.1.7" evidence="3 8"/>
<feature type="binding site" evidence="8">
    <location>
        <position position="74"/>
    </location>
    <ligand>
        <name>substrate</name>
    </ligand>
</feature>
<comment type="pathway">
    <text evidence="1 8">Amino-acid biosynthesis; L-lysine biosynthesis via DAP pathway; DL-2,6-diaminopimelate from LL-2,6-diaminopimelate: step 1/1.</text>
</comment>
<dbReference type="InterPro" id="IPR001653">
    <property type="entry name" value="DAP_epimerase_DapF"/>
</dbReference>
<dbReference type="AlphaFoldDB" id="A0A4R7D2T5"/>
<organism evidence="10 11">
    <name type="scientific">Maribacter caenipelagi</name>
    <dbReference type="NCBI Taxonomy" id="1447781"/>
    <lineage>
        <taxon>Bacteria</taxon>
        <taxon>Pseudomonadati</taxon>
        <taxon>Bacteroidota</taxon>
        <taxon>Flavobacteriia</taxon>
        <taxon>Flavobacteriales</taxon>
        <taxon>Flavobacteriaceae</taxon>
        <taxon>Maribacter</taxon>
    </lineage>
</organism>
<dbReference type="PROSITE" id="PS01326">
    <property type="entry name" value="DAP_EPIMERASE"/>
    <property type="match status" value="1"/>
</dbReference>
<proteinExistence type="inferred from homology"/>